<dbReference type="AlphaFoldDB" id="A0A4R6SV93"/>
<evidence type="ECO:0000313" key="3">
    <source>
        <dbReference type="Proteomes" id="UP000295620"/>
    </source>
</evidence>
<proteinExistence type="predicted"/>
<keyword evidence="3" id="KW-1185">Reference proteome</keyword>
<dbReference type="GO" id="GO:0004622">
    <property type="term" value="F:phosphatidylcholine lysophospholipase activity"/>
    <property type="evidence" value="ECO:0007669"/>
    <property type="project" value="TreeGrafter"/>
</dbReference>
<protein>
    <submittedName>
        <fullName evidence="2">Lysophospholipase L1-like esterase</fullName>
    </submittedName>
</protein>
<dbReference type="EMBL" id="SNYC01000004">
    <property type="protein sequence ID" value="TDQ09768.1"/>
    <property type="molecule type" value="Genomic_DNA"/>
</dbReference>
<dbReference type="Gene3D" id="3.40.50.1110">
    <property type="entry name" value="SGNH hydrolase"/>
    <property type="match status" value="1"/>
</dbReference>
<dbReference type="SUPFAM" id="SSF52266">
    <property type="entry name" value="SGNH hydrolase"/>
    <property type="match status" value="1"/>
</dbReference>
<dbReference type="Proteomes" id="UP000295620">
    <property type="component" value="Unassembled WGS sequence"/>
</dbReference>
<organism evidence="2 3">
    <name type="scientific">Pedobacter metabolipauper</name>
    <dbReference type="NCBI Taxonomy" id="425513"/>
    <lineage>
        <taxon>Bacteria</taxon>
        <taxon>Pseudomonadati</taxon>
        <taxon>Bacteroidota</taxon>
        <taxon>Sphingobacteriia</taxon>
        <taxon>Sphingobacteriales</taxon>
        <taxon>Sphingobacteriaceae</taxon>
        <taxon>Pedobacter</taxon>
    </lineage>
</organism>
<dbReference type="Pfam" id="PF13472">
    <property type="entry name" value="Lipase_GDSL_2"/>
    <property type="match status" value="1"/>
</dbReference>
<dbReference type="PANTHER" id="PTHR30383:SF5">
    <property type="entry name" value="SGNH HYDROLASE-TYPE ESTERASE DOMAIN-CONTAINING PROTEIN"/>
    <property type="match status" value="1"/>
</dbReference>
<gene>
    <name evidence="2" type="ORF">ATK78_1927</name>
</gene>
<reference evidence="2 3" key="1">
    <citation type="submission" date="2019-03" db="EMBL/GenBank/DDBJ databases">
        <title>Genomic Encyclopedia of Archaeal and Bacterial Type Strains, Phase II (KMG-II): from individual species to whole genera.</title>
        <authorList>
            <person name="Goeker M."/>
        </authorList>
    </citation>
    <scope>NUCLEOTIDE SEQUENCE [LARGE SCALE GENOMIC DNA]</scope>
    <source>
        <strain evidence="2 3">DSM 19035</strain>
    </source>
</reference>
<dbReference type="InterPro" id="IPR036514">
    <property type="entry name" value="SGNH_hydro_sf"/>
</dbReference>
<name>A0A4R6SV93_9SPHI</name>
<dbReference type="InterPro" id="IPR051532">
    <property type="entry name" value="Ester_Hydrolysis_Enzymes"/>
</dbReference>
<accession>A0A4R6SV93</accession>
<evidence type="ECO:0000313" key="2">
    <source>
        <dbReference type="EMBL" id="TDQ09768.1"/>
    </source>
</evidence>
<dbReference type="InterPro" id="IPR013830">
    <property type="entry name" value="SGNH_hydro"/>
</dbReference>
<comment type="caution">
    <text evidence="2">The sequence shown here is derived from an EMBL/GenBank/DDBJ whole genome shotgun (WGS) entry which is preliminary data.</text>
</comment>
<dbReference type="CDD" id="cd00229">
    <property type="entry name" value="SGNH_hydrolase"/>
    <property type="match status" value="1"/>
</dbReference>
<sequence>MPVEDVIANMIVHLKSNTIVMRRKSLKRLILYIPVVFLMLSFSKAKEITWVAIGDSITYLNDHPDETGNRTSKGYLTMVQEAVADLHYINQGHNGWTTSGIAKEIEKLGIVKADIYTVFIGTNDWWSGIPIGTLDDYLNDTGTGTTCGSYRKIINKIRSLNHEARIILITPMQRNDFVYIANAQNNAFGSYKEKNGQSLEGFANAIAAISKQEKFESIDLYHNKELRLDKLVKYKRLKNPVTGEYKNYKFPESASIPFNPTKDEYPYPPDAMAMTYDGLHPSNKGNAIISKQLVKLFKK</sequence>
<evidence type="ECO:0000259" key="1">
    <source>
        <dbReference type="Pfam" id="PF13472"/>
    </source>
</evidence>
<feature type="domain" description="SGNH hydrolase-type esterase" evidence="1">
    <location>
        <begin position="52"/>
        <end position="222"/>
    </location>
</feature>
<dbReference type="PANTHER" id="PTHR30383">
    <property type="entry name" value="THIOESTERASE 1/PROTEASE 1/LYSOPHOSPHOLIPASE L1"/>
    <property type="match status" value="1"/>
</dbReference>